<dbReference type="AlphaFoldDB" id="A0AAV9DJH1"/>
<dbReference type="InterPro" id="IPR000571">
    <property type="entry name" value="Znf_CCCH"/>
</dbReference>
<dbReference type="Gene3D" id="4.10.1000.10">
    <property type="entry name" value="Zinc finger, CCCH-type"/>
    <property type="match status" value="1"/>
</dbReference>
<evidence type="ECO:0000256" key="1">
    <source>
        <dbReference type="ARBA" id="ARBA00022723"/>
    </source>
</evidence>
<evidence type="ECO:0000256" key="4">
    <source>
        <dbReference type="ARBA" id="ARBA00022833"/>
    </source>
</evidence>
<keyword evidence="4 5" id="KW-0862">Zinc</keyword>
<dbReference type="Pfam" id="PF00642">
    <property type="entry name" value="zf-CCCH"/>
    <property type="match status" value="1"/>
</dbReference>
<dbReference type="InterPro" id="IPR045877">
    <property type="entry name" value="ZFP36-like"/>
</dbReference>
<evidence type="ECO:0000256" key="3">
    <source>
        <dbReference type="ARBA" id="ARBA00022771"/>
    </source>
</evidence>
<comment type="caution">
    <text evidence="8">The sequence shown here is derived from an EMBL/GenBank/DDBJ whole genome shotgun (WGS) entry which is preliminary data.</text>
</comment>
<name>A0AAV9DJH1_ACOCL</name>
<dbReference type="GO" id="GO:0008270">
    <property type="term" value="F:zinc ion binding"/>
    <property type="evidence" value="ECO:0007669"/>
    <property type="project" value="UniProtKB-KW"/>
</dbReference>
<feature type="zinc finger region" description="C3H1-type" evidence="5">
    <location>
        <begin position="190"/>
        <end position="218"/>
    </location>
</feature>
<dbReference type="SUPFAM" id="SSF90229">
    <property type="entry name" value="CCCH zinc finger"/>
    <property type="match status" value="1"/>
</dbReference>
<evidence type="ECO:0000256" key="6">
    <source>
        <dbReference type="SAM" id="MobiDB-lite"/>
    </source>
</evidence>
<dbReference type="GO" id="GO:0003729">
    <property type="term" value="F:mRNA binding"/>
    <property type="evidence" value="ECO:0007669"/>
    <property type="project" value="InterPro"/>
</dbReference>
<dbReference type="FunFam" id="4.10.1000.10:FF:000001">
    <property type="entry name" value="zinc finger CCCH domain-containing protein 15-like"/>
    <property type="match status" value="1"/>
</dbReference>
<evidence type="ECO:0000259" key="7">
    <source>
        <dbReference type="PROSITE" id="PS50103"/>
    </source>
</evidence>
<dbReference type="PROSITE" id="PS50103">
    <property type="entry name" value="ZF_C3H1"/>
    <property type="match status" value="1"/>
</dbReference>
<keyword evidence="2" id="KW-0677">Repeat</keyword>
<dbReference type="PANTHER" id="PTHR12547:SF18">
    <property type="entry name" value="PROTEIN TIS11"/>
    <property type="match status" value="1"/>
</dbReference>
<keyword evidence="1 5" id="KW-0479">Metal-binding</keyword>
<keyword evidence="9" id="KW-1185">Reference proteome</keyword>
<evidence type="ECO:0000256" key="5">
    <source>
        <dbReference type="PROSITE-ProRule" id="PRU00723"/>
    </source>
</evidence>
<organism evidence="8 9">
    <name type="scientific">Acorus calamus</name>
    <name type="common">Sweet flag</name>
    <dbReference type="NCBI Taxonomy" id="4465"/>
    <lineage>
        <taxon>Eukaryota</taxon>
        <taxon>Viridiplantae</taxon>
        <taxon>Streptophyta</taxon>
        <taxon>Embryophyta</taxon>
        <taxon>Tracheophyta</taxon>
        <taxon>Spermatophyta</taxon>
        <taxon>Magnoliopsida</taxon>
        <taxon>Liliopsida</taxon>
        <taxon>Acoraceae</taxon>
        <taxon>Acorus</taxon>
    </lineage>
</organism>
<proteinExistence type="predicted"/>
<keyword evidence="3 5" id="KW-0863">Zinc-finger</keyword>
<feature type="region of interest" description="Disordered" evidence="6">
    <location>
        <begin position="1"/>
        <end position="49"/>
    </location>
</feature>
<feature type="domain" description="C3H1-type" evidence="7">
    <location>
        <begin position="190"/>
        <end position="218"/>
    </location>
</feature>
<reference evidence="8" key="1">
    <citation type="journal article" date="2023" name="Nat. Commun.">
        <title>Diploid and tetraploid genomes of Acorus and the evolution of monocots.</title>
        <authorList>
            <person name="Ma L."/>
            <person name="Liu K.W."/>
            <person name="Li Z."/>
            <person name="Hsiao Y.Y."/>
            <person name="Qi Y."/>
            <person name="Fu T."/>
            <person name="Tang G.D."/>
            <person name="Zhang D."/>
            <person name="Sun W.H."/>
            <person name="Liu D.K."/>
            <person name="Li Y."/>
            <person name="Chen G.Z."/>
            <person name="Liu X.D."/>
            <person name="Liao X.Y."/>
            <person name="Jiang Y.T."/>
            <person name="Yu X."/>
            <person name="Hao Y."/>
            <person name="Huang J."/>
            <person name="Zhao X.W."/>
            <person name="Ke S."/>
            <person name="Chen Y.Y."/>
            <person name="Wu W.L."/>
            <person name="Hsu J.L."/>
            <person name="Lin Y.F."/>
            <person name="Huang M.D."/>
            <person name="Li C.Y."/>
            <person name="Huang L."/>
            <person name="Wang Z.W."/>
            <person name="Zhao X."/>
            <person name="Zhong W.Y."/>
            <person name="Peng D.H."/>
            <person name="Ahmad S."/>
            <person name="Lan S."/>
            <person name="Zhang J.S."/>
            <person name="Tsai W.C."/>
            <person name="Van de Peer Y."/>
            <person name="Liu Z.J."/>
        </authorList>
    </citation>
    <scope>NUCLEOTIDE SEQUENCE</scope>
    <source>
        <strain evidence="8">CP</strain>
    </source>
</reference>
<evidence type="ECO:0000313" key="9">
    <source>
        <dbReference type="Proteomes" id="UP001180020"/>
    </source>
</evidence>
<protein>
    <recommendedName>
        <fullName evidence="7">C3H1-type domain-containing protein</fullName>
    </recommendedName>
</protein>
<dbReference type="Proteomes" id="UP001180020">
    <property type="component" value="Unassembled WGS sequence"/>
</dbReference>
<evidence type="ECO:0000313" key="8">
    <source>
        <dbReference type="EMBL" id="KAK1301317.1"/>
    </source>
</evidence>
<dbReference type="SMART" id="SM00356">
    <property type="entry name" value="ZnF_C3H1"/>
    <property type="match status" value="1"/>
</dbReference>
<accession>A0AAV9DJH1</accession>
<dbReference type="InterPro" id="IPR036855">
    <property type="entry name" value="Znf_CCCH_sf"/>
</dbReference>
<gene>
    <name evidence="8" type="ORF">QJS10_CPB12g01323</name>
</gene>
<reference evidence="8" key="2">
    <citation type="submission" date="2023-06" db="EMBL/GenBank/DDBJ databases">
        <authorList>
            <person name="Ma L."/>
            <person name="Liu K.-W."/>
            <person name="Li Z."/>
            <person name="Hsiao Y.-Y."/>
            <person name="Qi Y."/>
            <person name="Fu T."/>
            <person name="Tang G."/>
            <person name="Zhang D."/>
            <person name="Sun W.-H."/>
            <person name="Liu D.-K."/>
            <person name="Li Y."/>
            <person name="Chen G.-Z."/>
            <person name="Liu X.-D."/>
            <person name="Liao X.-Y."/>
            <person name="Jiang Y.-T."/>
            <person name="Yu X."/>
            <person name="Hao Y."/>
            <person name="Huang J."/>
            <person name="Zhao X.-W."/>
            <person name="Ke S."/>
            <person name="Chen Y.-Y."/>
            <person name="Wu W.-L."/>
            <person name="Hsu J.-L."/>
            <person name="Lin Y.-F."/>
            <person name="Huang M.-D."/>
            <person name="Li C.-Y."/>
            <person name="Huang L."/>
            <person name="Wang Z.-W."/>
            <person name="Zhao X."/>
            <person name="Zhong W.-Y."/>
            <person name="Peng D.-H."/>
            <person name="Ahmad S."/>
            <person name="Lan S."/>
            <person name="Zhang J.-S."/>
            <person name="Tsai W.-C."/>
            <person name="Van De Peer Y."/>
            <person name="Liu Z.-J."/>
        </authorList>
    </citation>
    <scope>NUCLEOTIDE SEQUENCE</scope>
    <source>
        <strain evidence="8">CP</strain>
        <tissue evidence="8">Leaves</tissue>
    </source>
</reference>
<dbReference type="PANTHER" id="PTHR12547">
    <property type="entry name" value="CCCH ZINC FINGER/TIS11-RELATED"/>
    <property type="match status" value="1"/>
</dbReference>
<feature type="compositionally biased region" description="Low complexity" evidence="6">
    <location>
        <begin position="7"/>
        <end position="33"/>
    </location>
</feature>
<dbReference type="EMBL" id="JAUJYO010000012">
    <property type="protein sequence ID" value="KAK1301317.1"/>
    <property type="molecule type" value="Genomic_DNA"/>
</dbReference>
<evidence type="ECO:0000256" key="2">
    <source>
        <dbReference type="ARBA" id="ARBA00022737"/>
    </source>
</evidence>
<sequence length="314" mass="33970">MATNRYSGIGISSNSSSGRTSTAATAIESSTGSNSFDHPSRARHLSPLSTNPTYLGPAFNACASSSSNLSVFDLDVRRSFSGSNSPPTLASILRGRHGRRSPLSPMGNLLHLQTPPSRSPPVYKTPVKVVDEEEDVIVMDGVLVEDDHCHRARLPAHPLSPSIPDTAFGPFLTPTSSSSTESSGNNRGSLYKTEICGSWIDSGFCRFGPRCQFAHGKEELRPLHLKLEASKTPPTVGRYHQPLNSRPRPDASVAAMPTLAIAQPGKENFPCAHSSLPRSSVWPPNKATEEYINRILYGPSQRRRLPVFAEICPE</sequence>